<reference evidence="5 6" key="1">
    <citation type="submission" date="2018-08" db="EMBL/GenBank/DDBJ databases">
        <title>Wenzhouxiangella salilacus sp. nov., a novel bacterium isolated from a saline lake in Xinjiang Province, China.</title>
        <authorList>
            <person name="Han S."/>
        </authorList>
    </citation>
    <scope>NUCLEOTIDE SEQUENCE [LARGE SCALE GENOMIC DNA]</scope>
    <source>
        <strain evidence="5 6">XDB06</strain>
    </source>
</reference>
<feature type="transmembrane region" description="Helical" evidence="3">
    <location>
        <begin position="61"/>
        <end position="81"/>
    </location>
</feature>
<dbReference type="PANTHER" id="PTHR45138:SF24">
    <property type="entry name" value="DIGUANYLATE CYCLASE DGCC-RELATED"/>
    <property type="match status" value="1"/>
</dbReference>
<dbReference type="InterPro" id="IPR043128">
    <property type="entry name" value="Rev_trsase/Diguanyl_cyclase"/>
</dbReference>
<dbReference type="Gene3D" id="3.30.70.270">
    <property type="match status" value="1"/>
</dbReference>
<dbReference type="PANTHER" id="PTHR45138">
    <property type="entry name" value="REGULATORY COMPONENTS OF SENSORY TRANSDUCTION SYSTEM"/>
    <property type="match status" value="1"/>
</dbReference>
<dbReference type="GO" id="GO:0005886">
    <property type="term" value="C:plasma membrane"/>
    <property type="evidence" value="ECO:0007669"/>
    <property type="project" value="TreeGrafter"/>
</dbReference>
<dbReference type="OrthoDB" id="9812260at2"/>
<dbReference type="Pfam" id="PF00990">
    <property type="entry name" value="GGDEF"/>
    <property type="match status" value="1"/>
</dbReference>
<sequence length="344" mass="38457">MPSPKDSEQQPAERNHPSLEWPVGMARRSIEMTVMNYCGLTTVLVVAGFVVYRFFTGDTTGALINAVIVAMLATVLALGRVPRFRQTALILFGFIISLSCLLSAMLVSPNGLLWTYLVLWINFLVLPRNLAIGCNLIITITLTASFGLFDSLLHQISWVTVAVLISGFGLVFTNQLREQRRMLSELATLDPLTGAGNRRLMQHDLEKAVAERRRGRRPATLMVLDLDHFKRINDEFGHEAGDRVLERFVEVLRDELRTEDGLYRLGGEEFVVLLRDMDVETAEANLDELHGRLSGKVQGPDSPLHFSAGAAALKDGENWSRWLARADRALYEAKRAGRDRLIIA</sequence>
<keyword evidence="3" id="KW-0472">Membrane</keyword>
<keyword evidence="3" id="KW-0812">Transmembrane</keyword>
<comment type="caution">
    <text evidence="5">The sequence shown here is derived from an EMBL/GenBank/DDBJ whole genome shotgun (WGS) entry which is preliminary data.</text>
</comment>
<evidence type="ECO:0000256" key="3">
    <source>
        <dbReference type="SAM" id="Phobius"/>
    </source>
</evidence>
<dbReference type="InterPro" id="IPR000160">
    <property type="entry name" value="GGDEF_dom"/>
</dbReference>
<dbReference type="EMBL" id="QUZK01000022">
    <property type="protein sequence ID" value="RFF31277.1"/>
    <property type="molecule type" value="Genomic_DNA"/>
</dbReference>
<dbReference type="CDD" id="cd01949">
    <property type="entry name" value="GGDEF"/>
    <property type="match status" value="1"/>
</dbReference>
<dbReference type="Proteomes" id="UP000260351">
    <property type="component" value="Unassembled WGS sequence"/>
</dbReference>
<feature type="transmembrane region" description="Helical" evidence="3">
    <location>
        <begin position="155"/>
        <end position="173"/>
    </location>
</feature>
<dbReference type="GO" id="GO:0043709">
    <property type="term" value="P:cell adhesion involved in single-species biofilm formation"/>
    <property type="evidence" value="ECO:0007669"/>
    <property type="project" value="TreeGrafter"/>
</dbReference>
<protein>
    <recommendedName>
        <fullName evidence="2">diguanylate cyclase</fullName>
        <ecNumber evidence="2">2.7.7.65</ecNumber>
    </recommendedName>
</protein>
<keyword evidence="6" id="KW-1185">Reference proteome</keyword>
<name>A0A3E1KAD9_9GAMM</name>
<dbReference type="GO" id="GO:1902201">
    <property type="term" value="P:negative regulation of bacterial-type flagellum-dependent cell motility"/>
    <property type="evidence" value="ECO:0007669"/>
    <property type="project" value="TreeGrafter"/>
</dbReference>
<feature type="transmembrane region" description="Helical" evidence="3">
    <location>
        <begin position="34"/>
        <end position="55"/>
    </location>
</feature>
<dbReference type="PROSITE" id="PS50887">
    <property type="entry name" value="GGDEF"/>
    <property type="match status" value="1"/>
</dbReference>
<evidence type="ECO:0000313" key="5">
    <source>
        <dbReference type="EMBL" id="RFF31277.1"/>
    </source>
</evidence>
<organism evidence="5 6">
    <name type="scientific">Wenzhouxiangella sediminis</name>
    <dbReference type="NCBI Taxonomy" id="1792836"/>
    <lineage>
        <taxon>Bacteria</taxon>
        <taxon>Pseudomonadati</taxon>
        <taxon>Pseudomonadota</taxon>
        <taxon>Gammaproteobacteria</taxon>
        <taxon>Chromatiales</taxon>
        <taxon>Wenzhouxiangellaceae</taxon>
        <taxon>Wenzhouxiangella</taxon>
    </lineage>
</organism>
<dbReference type="InterPro" id="IPR050469">
    <property type="entry name" value="Diguanylate_Cyclase"/>
</dbReference>
<dbReference type="NCBIfam" id="TIGR00254">
    <property type="entry name" value="GGDEF"/>
    <property type="match status" value="1"/>
</dbReference>
<feature type="domain" description="GGDEF" evidence="4">
    <location>
        <begin position="217"/>
        <end position="344"/>
    </location>
</feature>
<evidence type="ECO:0000259" key="4">
    <source>
        <dbReference type="PROSITE" id="PS50887"/>
    </source>
</evidence>
<feature type="transmembrane region" description="Helical" evidence="3">
    <location>
        <begin position="88"/>
        <end position="105"/>
    </location>
</feature>
<accession>A0A3E1KAD9</accession>
<dbReference type="FunFam" id="3.30.70.270:FF:000001">
    <property type="entry name" value="Diguanylate cyclase domain protein"/>
    <property type="match status" value="1"/>
</dbReference>
<dbReference type="AlphaFoldDB" id="A0A3E1KAD9"/>
<dbReference type="EC" id="2.7.7.65" evidence="2"/>
<gene>
    <name evidence="5" type="ORF">DZC52_05550</name>
</gene>
<evidence type="ECO:0000313" key="6">
    <source>
        <dbReference type="Proteomes" id="UP000260351"/>
    </source>
</evidence>
<dbReference type="SMART" id="SM00267">
    <property type="entry name" value="GGDEF"/>
    <property type="match status" value="1"/>
</dbReference>
<evidence type="ECO:0000256" key="1">
    <source>
        <dbReference type="ARBA" id="ARBA00001946"/>
    </source>
</evidence>
<dbReference type="SUPFAM" id="SSF55073">
    <property type="entry name" value="Nucleotide cyclase"/>
    <property type="match status" value="1"/>
</dbReference>
<dbReference type="GO" id="GO:0052621">
    <property type="term" value="F:diguanylate cyclase activity"/>
    <property type="evidence" value="ECO:0007669"/>
    <property type="project" value="UniProtKB-EC"/>
</dbReference>
<dbReference type="RefSeq" id="WP_116650125.1">
    <property type="nucleotide sequence ID" value="NZ_QUZK01000022.1"/>
</dbReference>
<evidence type="ECO:0000256" key="2">
    <source>
        <dbReference type="ARBA" id="ARBA00012528"/>
    </source>
</evidence>
<comment type="cofactor">
    <cofactor evidence="1">
        <name>Mg(2+)</name>
        <dbReference type="ChEBI" id="CHEBI:18420"/>
    </cofactor>
</comment>
<proteinExistence type="predicted"/>
<feature type="transmembrane region" description="Helical" evidence="3">
    <location>
        <begin position="132"/>
        <end position="149"/>
    </location>
</feature>
<dbReference type="InterPro" id="IPR029787">
    <property type="entry name" value="Nucleotide_cyclase"/>
</dbReference>
<keyword evidence="3" id="KW-1133">Transmembrane helix</keyword>